<evidence type="ECO:0000313" key="3">
    <source>
        <dbReference type="Proteomes" id="UP000677054"/>
    </source>
</evidence>
<evidence type="ECO:0000256" key="1">
    <source>
        <dbReference type="SAM" id="MobiDB-lite"/>
    </source>
</evidence>
<sequence length="74" mass="8203">MLQMMQDFVYIIDQPTTTAIKSSSSNSASEESESSSVGMLQLPSNITITESLPTEMDMSKFVSCLSVLPYQMRE</sequence>
<organism evidence="2">
    <name type="scientific">Darwinula stevensoni</name>
    <dbReference type="NCBI Taxonomy" id="69355"/>
    <lineage>
        <taxon>Eukaryota</taxon>
        <taxon>Metazoa</taxon>
        <taxon>Ecdysozoa</taxon>
        <taxon>Arthropoda</taxon>
        <taxon>Crustacea</taxon>
        <taxon>Oligostraca</taxon>
        <taxon>Ostracoda</taxon>
        <taxon>Podocopa</taxon>
        <taxon>Podocopida</taxon>
        <taxon>Darwinulocopina</taxon>
        <taxon>Darwinuloidea</taxon>
        <taxon>Darwinulidae</taxon>
        <taxon>Darwinula</taxon>
    </lineage>
</organism>
<proteinExistence type="predicted"/>
<dbReference type="EMBL" id="CAJPEV010003475">
    <property type="protein sequence ID" value="CAG0899839.1"/>
    <property type="molecule type" value="Genomic_DNA"/>
</dbReference>
<evidence type="ECO:0000313" key="2">
    <source>
        <dbReference type="EMBL" id="CAD7251348.1"/>
    </source>
</evidence>
<name>A0A7R9ACA7_9CRUS</name>
<gene>
    <name evidence="2" type="ORF">DSTB1V02_LOCUS11115</name>
</gene>
<dbReference type="Proteomes" id="UP000677054">
    <property type="component" value="Unassembled WGS sequence"/>
</dbReference>
<protein>
    <submittedName>
        <fullName evidence="2">Uncharacterized protein</fullName>
    </submittedName>
</protein>
<accession>A0A7R9ACA7</accession>
<dbReference type="AlphaFoldDB" id="A0A7R9ACA7"/>
<dbReference type="EMBL" id="LR902992">
    <property type="protein sequence ID" value="CAD7251348.1"/>
    <property type="molecule type" value="Genomic_DNA"/>
</dbReference>
<reference evidence="2" key="1">
    <citation type="submission" date="2020-11" db="EMBL/GenBank/DDBJ databases">
        <authorList>
            <person name="Tran Van P."/>
        </authorList>
    </citation>
    <scope>NUCLEOTIDE SEQUENCE</scope>
</reference>
<feature type="region of interest" description="Disordered" evidence="1">
    <location>
        <begin position="19"/>
        <end position="40"/>
    </location>
</feature>
<keyword evidence="3" id="KW-1185">Reference proteome</keyword>